<protein>
    <submittedName>
        <fullName evidence="2">ORF67</fullName>
    </submittedName>
</protein>
<keyword evidence="1" id="KW-0472">Membrane</keyword>
<proteinExistence type="predicted"/>
<reference evidence="2" key="1">
    <citation type="journal article" date="2024" name="Environ. Microbiol. Rep.">
        <title>Hiding in plain sight: The discovery of complete genomes of 11 hypothetical spindle-shaped viruses that putatively infect mesophilic ammonia-oxidizing archaea.</title>
        <authorList>
            <person name="Ni Y."/>
            <person name="Xu T."/>
            <person name="Yan S."/>
            <person name="Chen L."/>
            <person name="Wang Y."/>
        </authorList>
    </citation>
    <scope>NUCLEOTIDE SEQUENCE</scope>
    <source>
        <strain evidence="2">NTM1</strain>
    </source>
</reference>
<evidence type="ECO:0000256" key="1">
    <source>
        <dbReference type="SAM" id="Phobius"/>
    </source>
</evidence>
<keyword evidence="1" id="KW-1133">Transmembrane helix</keyword>
<dbReference type="EMBL" id="BK067788">
    <property type="protein sequence ID" value="DBA52025.1"/>
    <property type="molecule type" value="Genomic_DNA"/>
</dbReference>
<accession>A0AAT9J7F3</accession>
<evidence type="ECO:0000313" key="2">
    <source>
        <dbReference type="EMBL" id="DBA52025.1"/>
    </source>
</evidence>
<keyword evidence="1" id="KW-0812">Transmembrane</keyword>
<organism evidence="2">
    <name type="scientific">Nitrosopumilaceae spindle-shaped virus</name>
    <dbReference type="NCBI Taxonomy" id="3065433"/>
    <lineage>
        <taxon>Viruses</taxon>
    </lineage>
</organism>
<sequence>MGVISHRDVFSPKYITAIIRDSSGRGHFVPIKHTIGDYFVTDIDKQVYCFKIEDSRIITYKETAARSIRILFYSTKHYKPMSPDHTKKLEDLLETNGLPRVNMTMFGVFKILSQREKQQKAFESHNVQEIVTAISSGGKNYSSQAQNIETYFKNIAVEQVITPVKDTTEFLEDDFVGTDPKYLGDIYNAIQRTDFVAKKVTNVKTDAKKPWMIIIALVAIVGAIGFMGFYLISNGGGGNPLSGILPSLPGNTPTTSTPNGKLTDQQVFAQYPTPEKLHDALAKGDVQMNQLSPNMQKMANSYKPPIPAQ</sequence>
<name>A0AAT9J7F3_9VIRU</name>
<reference evidence="2" key="2">
    <citation type="submission" date="2024-03" db="EMBL/GenBank/DDBJ databases">
        <authorList>
            <person name="Ni Y."/>
            <person name="Xu T."/>
            <person name="Yan S."/>
            <person name="Chen L."/>
            <person name="Wang Y."/>
        </authorList>
    </citation>
    <scope>NUCLEOTIDE SEQUENCE</scope>
    <source>
        <strain evidence="2">NTM1</strain>
    </source>
</reference>
<feature type="transmembrane region" description="Helical" evidence="1">
    <location>
        <begin position="211"/>
        <end position="232"/>
    </location>
</feature>